<protein>
    <submittedName>
        <fullName evidence="2">Uncharacterized protein</fullName>
    </submittedName>
</protein>
<name>A0A401UCL5_9BACT</name>
<evidence type="ECO:0000256" key="1">
    <source>
        <dbReference type="SAM" id="MobiDB-lite"/>
    </source>
</evidence>
<keyword evidence="3" id="KW-1185">Reference proteome</keyword>
<proteinExistence type="predicted"/>
<gene>
    <name evidence="2" type="ORF">SanaruYs_28610</name>
</gene>
<feature type="region of interest" description="Disordered" evidence="1">
    <location>
        <begin position="32"/>
        <end position="53"/>
    </location>
</feature>
<comment type="caution">
    <text evidence="2">The sequence shown here is derived from an EMBL/GenBank/DDBJ whole genome shotgun (WGS) entry which is preliminary data.</text>
</comment>
<dbReference type="Proteomes" id="UP000288227">
    <property type="component" value="Unassembled WGS sequence"/>
</dbReference>
<sequence length="107" mass="12556">MRPTPPTCQVGHKEKSLQKHIRVKLHLVKEKEEKDNIDNTNWPTPDISPSRKPHRYTTCYRSEELDVAHGITQDGEKNIIDIKKFHAYLAKVSQSIDFSLFEHKPYF</sequence>
<dbReference type="AlphaFoldDB" id="A0A401UCL5"/>
<evidence type="ECO:0000313" key="2">
    <source>
        <dbReference type="EMBL" id="GCC52624.1"/>
    </source>
</evidence>
<organism evidence="2 3">
    <name type="scientific">Chryseotalea sanaruensis</name>
    <dbReference type="NCBI Taxonomy" id="2482724"/>
    <lineage>
        <taxon>Bacteria</taxon>
        <taxon>Pseudomonadati</taxon>
        <taxon>Bacteroidota</taxon>
        <taxon>Cytophagia</taxon>
        <taxon>Cytophagales</taxon>
        <taxon>Chryseotaleaceae</taxon>
        <taxon>Chryseotalea</taxon>
    </lineage>
</organism>
<reference evidence="2 3" key="1">
    <citation type="submission" date="2018-11" db="EMBL/GenBank/DDBJ databases">
        <title>Chryseotalea sanarue gen. nov., sp., nov., a member of the family Cytophagaceae, isolated from a brackish lake in Hamamatsu Japan.</title>
        <authorList>
            <person name="Maejima Y."/>
            <person name="Iino T."/>
            <person name="Muraguchi Y."/>
            <person name="Fukuda K."/>
            <person name="Ohkuma M."/>
            <person name="Moriuchi R."/>
            <person name="Dohra H."/>
            <person name="Kimbara K."/>
            <person name="Shintani M."/>
        </authorList>
    </citation>
    <scope>NUCLEOTIDE SEQUENCE [LARGE SCALE GENOMIC DNA]</scope>
    <source>
        <strain evidence="2 3">Ys</strain>
    </source>
</reference>
<dbReference type="EMBL" id="BHXQ01000005">
    <property type="protein sequence ID" value="GCC52624.1"/>
    <property type="molecule type" value="Genomic_DNA"/>
</dbReference>
<accession>A0A401UCL5</accession>
<evidence type="ECO:0000313" key="3">
    <source>
        <dbReference type="Proteomes" id="UP000288227"/>
    </source>
</evidence>